<dbReference type="EMBL" id="JBHLUK010000071">
    <property type="protein sequence ID" value="MFC0424422.1"/>
    <property type="molecule type" value="Genomic_DNA"/>
</dbReference>
<keyword evidence="2" id="KW-1185">Reference proteome</keyword>
<dbReference type="Proteomes" id="UP001589855">
    <property type="component" value="Unassembled WGS sequence"/>
</dbReference>
<gene>
    <name evidence="1" type="ORF">ACFFGS_09855</name>
</gene>
<reference evidence="1 2" key="1">
    <citation type="submission" date="2024-09" db="EMBL/GenBank/DDBJ databases">
        <authorList>
            <person name="Sun Q."/>
            <person name="Mori K."/>
        </authorList>
    </citation>
    <scope>NUCLEOTIDE SEQUENCE [LARGE SCALE GENOMIC DNA]</scope>
    <source>
        <strain evidence="1 2">TBRC 4575</strain>
    </source>
</reference>
<sequence>MKTSIEALYDNLADDLQRRDPITGTYEFDAGEFESKRDYYAGRYDALASLVDDRYTQYLADLEAHAVSLAPIRDWLERGQYEPA</sequence>
<evidence type="ECO:0000313" key="2">
    <source>
        <dbReference type="Proteomes" id="UP001589855"/>
    </source>
</evidence>
<protein>
    <submittedName>
        <fullName evidence="1">Uncharacterized protein</fullName>
    </submittedName>
</protein>
<name>A0ABV6K5N6_9LACO</name>
<organism evidence="1 2">
    <name type="scientific">Lactiplantibacillus plajomi</name>
    <dbReference type="NCBI Taxonomy" id="1457217"/>
    <lineage>
        <taxon>Bacteria</taxon>
        <taxon>Bacillati</taxon>
        <taxon>Bacillota</taxon>
        <taxon>Bacilli</taxon>
        <taxon>Lactobacillales</taxon>
        <taxon>Lactobacillaceae</taxon>
        <taxon>Lactiplantibacillus</taxon>
    </lineage>
</organism>
<dbReference type="RefSeq" id="WP_137645010.1">
    <property type="nucleotide sequence ID" value="NZ_BAABRM010000010.1"/>
</dbReference>
<comment type="caution">
    <text evidence="1">The sequence shown here is derived from an EMBL/GenBank/DDBJ whole genome shotgun (WGS) entry which is preliminary data.</text>
</comment>
<evidence type="ECO:0000313" key="1">
    <source>
        <dbReference type="EMBL" id="MFC0424422.1"/>
    </source>
</evidence>
<accession>A0ABV6K5N6</accession>
<proteinExistence type="predicted"/>